<name>A0A928ZV07_LEPEC</name>
<organism evidence="1 2">
    <name type="scientific">Leptolyngbya cf. ectocarpi LEGE 11479</name>
    <dbReference type="NCBI Taxonomy" id="1828722"/>
    <lineage>
        <taxon>Bacteria</taxon>
        <taxon>Bacillati</taxon>
        <taxon>Cyanobacteriota</taxon>
        <taxon>Cyanophyceae</taxon>
        <taxon>Leptolyngbyales</taxon>
        <taxon>Leptolyngbyaceae</taxon>
        <taxon>Leptolyngbya group</taxon>
        <taxon>Leptolyngbya</taxon>
    </lineage>
</organism>
<sequence>MAIQSVEEMVAKIFATRRITRVDQIVLMEMFAGNNISANDKMLINQIYDALNQGRLRVVE</sequence>
<protein>
    <submittedName>
        <fullName evidence="1">Uncharacterized protein</fullName>
    </submittedName>
</protein>
<evidence type="ECO:0000313" key="2">
    <source>
        <dbReference type="Proteomes" id="UP000615026"/>
    </source>
</evidence>
<dbReference type="Proteomes" id="UP000615026">
    <property type="component" value="Unassembled WGS sequence"/>
</dbReference>
<proteinExistence type="predicted"/>
<comment type="caution">
    <text evidence="1">The sequence shown here is derived from an EMBL/GenBank/DDBJ whole genome shotgun (WGS) entry which is preliminary data.</text>
</comment>
<evidence type="ECO:0000313" key="1">
    <source>
        <dbReference type="EMBL" id="MBE9067954.1"/>
    </source>
</evidence>
<dbReference type="AlphaFoldDB" id="A0A928ZV07"/>
<keyword evidence="2" id="KW-1185">Reference proteome</keyword>
<reference evidence="1" key="1">
    <citation type="submission" date="2020-10" db="EMBL/GenBank/DDBJ databases">
        <authorList>
            <person name="Castelo-Branco R."/>
            <person name="Eusebio N."/>
            <person name="Adriana R."/>
            <person name="Vieira A."/>
            <person name="Brugerolle De Fraissinette N."/>
            <person name="Rezende De Castro R."/>
            <person name="Schneider M.P."/>
            <person name="Vasconcelos V."/>
            <person name="Leao P.N."/>
        </authorList>
    </citation>
    <scope>NUCLEOTIDE SEQUENCE</scope>
    <source>
        <strain evidence="1">LEGE 11479</strain>
    </source>
</reference>
<accession>A0A928ZV07</accession>
<gene>
    <name evidence="1" type="ORF">IQ260_14970</name>
</gene>
<dbReference type="RefSeq" id="WP_193993910.1">
    <property type="nucleotide sequence ID" value="NZ_JADEXP010000131.1"/>
</dbReference>
<dbReference type="EMBL" id="JADEXP010000131">
    <property type="protein sequence ID" value="MBE9067954.1"/>
    <property type="molecule type" value="Genomic_DNA"/>
</dbReference>